<dbReference type="Proteomes" id="UP000319908">
    <property type="component" value="Unassembled WGS sequence"/>
</dbReference>
<evidence type="ECO:0000313" key="2">
    <source>
        <dbReference type="EMBL" id="TWU10754.1"/>
    </source>
</evidence>
<gene>
    <name evidence="2" type="ORF">Poly21_46600</name>
</gene>
<dbReference type="RefSeq" id="WP_146409143.1">
    <property type="nucleotide sequence ID" value="NZ_SJPU01000003.1"/>
</dbReference>
<proteinExistence type="predicted"/>
<evidence type="ECO:0000313" key="3">
    <source>
        <dbReference type="Proteomes" id="UP000319908"/>
    </source>
</evidence>
<name>A0A5C6BJY5_9BACT</name>
<dbReference type="EMBL" id="SJPU01000003">
    <property type="protein sequence ID" value="TWU10754.1"/>
    <property type="molecule type" value="Genomic_DNA"/>
</dbReference>
<evidence type="ECO:0000256" key="1">
    <source>
        <dbReference type="SAM" id="SignalP"/>
    </source>
</evidence>
<feature type="signal peptide" evidence="1">
    <location>
        <begin position="1"/>
        <end position="36"/>
    </location>
</feature>
<evidence type="ECO:0008006" key="4">
    <source>
        <dbReference type="Google" id="ProtNLM"/>
    </source>
</evidence>
<comment type="caution">
    <text evidence="2">The sequence shown here is derived from an EMBL/GenBank/DDBJ whole genome shotgun (WGS) entry which is preliminary data.</text>
</comment>
<feature type="chain" id="PRO_5022775342" description="NPCBM/NEW2 domain protein" evidence="1">
    <location>
        <begin position="37"/>
        <end position="412"/>
    </location>
</feature>
<keyword evidence="1" id="KW-0732">Signal</keyword>
<accession>A0A5C6BJY5</accession>
<reference evidence="2 3" key="1">
    <citation type="journal article" date="2020" name="Antonie Van Leeuwenhoek">
        <title>Rhodopirellula heiligendammensis sp. nov., Rhodopirellula pilleata sp. nov., and Rhodopirellula solitaria sp. nov. isolated from natural or artificial marine surfaces in Northern Germany and California, USA, and emended description of the genus Rhodopirellula.</title>
        <authorList>
            <person name="Kallscheuer N."/>
            <person name="Wiegand S."/>
            <person name="Jogler M."/>
            <person name="Boedeker C."/>
            <person name="Peeters S.H."/>
            <person name="Rast P."/>
            <person name="Heuer A."/>
            <person name="Jetten M.S.M."/>
            <person name="Rohde M."/>
            <person name="Jogler C."/>
        </authorList>
    </citation>
    <scope>NUCLEOTIDE SEQUENCE [LARGE SCALE GENOMIC DNA]</scope>
    <source>
        <strain evidence="2 3">Poly21</strain>
    </source>
</reference>
<protein>
    <recommendedName>
        <fullName evidence="4">NPCBM/NEW2 domain protein</fullName>
    </recommendedName>
</protein>
<dbReference type="AlphaFoldDB" id="A0A5C6BJY5"/>
<sequence>MDCPLTPFSRLLKTCRTWTLLAILPASVSMASVASASEISITSADGNMIQGEIVQLDAEGLQVKDGSETLTLPLDELSQLNFDHDPQPPLPMRAQLAGGSQLGITGLTWTDNTVNIAVARQSSLTIPAQQLRWVRFQKGNSATDPTWLGWLEETRRGDRLVVRRNEKALDSIDGTVKGITRDTVSFEMRGNPIEAPLPKLEGILFSNTTQDDATGDIRVVDTSGSEWMAKSISMPVGSSHIQLRLAGGIEHAVPLDQVRRIGFAGGILSLSDVEVAAANFDSDRQDSGKSVNTSDLDNWFAPQSDNGVIRIQAPGKITLRIPDGYQKLIVAARRSQDVSEFTALRLDVLVDGAVQWTATLQDRESLGLELPISGARQLTLRASRMSQSNDTTSPVGAALGGSVEWFSGRLLK</sequence>
<dbReference type="OrthoDB" id="262784at2"/>
<organism evidence="2 3">
    <name type="scientific">Allorhodopirellula heiligendammensis</name>
    <dbReference type="NCBI Taxonomy" id="2714739"/>
    <lineage>
        <taxon>Bacteria</taxon>
        <taxon>Pseudomonadati</taxon>
        <taxon>Planctomycetota</taxon>
        <taxon>Planctomycetia</taxon>
        <taxon>Pirellulales</taxon>
        <taxon>Pirellulaceae</taxon>
        <taxon>Allorhodopirellula</taxon>
    </lineage>
</organism>
<keyword evidence="3" id="KW-1185">Reference proteome</keyword>